<protein>
    <submittedName>
        <fullName evidence="1">Uncharacterized protein</fullName>
    </submittedName>
</protein>
<dbReference type="EMBL" id="JAMKPW020000031">
    <property type="protein sequence ID" value="KAK8203352.1"/>
    <property type="molecule type" value="Genomic_DNA"/>
</dbReference>
<accession>A0ACC3S9N3</accession>
<evidence type="ECO:0000313" key="1">
    <source>
        <dbReference type="EMBL" id="KAK8203352.1"/>
    </source>
</evidence>
<organism evidence="1 2">
    <name type="scientific">Zalaria obscura</name>
    <dbReference type="NCBI Taxonomy" id="2024903"/>
    <lineage>
        <taxon>Eukaryota</taxon>
        <taxon>Fungi</taxon>
        <taxon>Dikarya</taxon>
        <taxon>Ascomycota</taxon>
        <taxon>Pezizomycotina</taxon>
        <taxon>Dothideomycetes</taxon>
        <taxon>Dothideomycetidae</taxon>
        <taxon>Dothideales</taxon>
        <taxon>Zalariaceae</taxon>
        <taxon>Zalaria</taxon>
    </lineage>
</organism>
<comment type="caution">
    <text evidence="1">The sequence shown here is derived from an EMBL/GenBank/DDBJ whole genome shotgun (WGS) entry which is preliminary data.</text>
</comment>
<dbReference type="Proteomes" id="UP001320706">
    <property type="component" value="Unassembled WGS sequence"/>
</dbReference>
<name>A0ACC3S9N3_9PEZI</name>
<keyword evidence="2" id="KW-1185">Reference proteome</keyword>
<proteinExistence type="predicted"/>
<sequence>MTLTTEAGGRDIDQQARAGEFTSPATSPRPGGRNAPQGTARRAMRNDVHVFASRRGLSATPAQFLEDVEVLTRDASELPGAVAIVTPRVSACISLASFHSPNAGLYSRSHGIWSTNEPYICPCQRVTSRRS</sequence>
<evidence type="ECO:0000313" key="2">
    <source>
        <dbReference type="Proteomes" id="UP001320706"/>
    </source>
</evidence>
<reference evidence="1" key="1">
    <citation type="submission" date="2024-02" db="EMBL/GenBank/DDBJ databases">
        <title>Metagenome Assembled Genome of Zalaria obscura JY119.</title>
        <authorList>
            <person name="Vighnesh L."/>
            <person name="Jagadeeshwari U."/>
            <person name="Venkata Ramana C."/>
            <person name="Sasikala C."/>
        </authorList>
    </citation>
    <scope>NUCLEOTIDE SEQUENCE</scope>
    <source>
        <strain evidence="1">JY119</strain>
    </source>
</reference>
<gene>
    <name evidence="1" type="ORF">M8818_005330</name>
</gene>